<dbReference type="InterPro" id="IPR050194">
    <property type="entry name" value="Glycosyltransferase_grp1"/>
</dbReference>
<evidence type="ECO:0000313" key="4">
    <source>
        <dbReference type="Proteomes" id="UP000215546"/>
    </source>
</evidence>
<evidence type="ECO:0000313" key="3">
    <source>
        <dbReference type="EMBL" id="OXZ31961.1"/>
    </source>
</evidence>
<dbReference type="Proteomes" id="UP000215546">
    <property type="component" value="Unassembled WGS sequence"/>
</dbReference>
<dbReference type="AlphaFoldDB" id="A0A233VHT7"/>
<name>A0A233VHT7_FINMA</name>
<dbReference type="PANTHER" id="PTHR45947:SF3">
    <property type="entry name" value="SULFOQUINOVOSYL TRANSFERASE SQD2"/>
    <property type="match status" value="1"/>
</dbReference>
<dbReference type="Pfam" id="PF13439">
    <property type="entry name" value="Glyco_transf_4"/>
    <property type="match status" value="1"/>
</dbReference>
<dbReference type="Pfam" id="PF00534">
    <property type="entry name" value="Glycos_transf_1"/>
    <property type="match status" value="1"/>
</dbReference>
<dbReference type="PANTHER" id="PTHR45947">
    <property type="entry name" value="SULFOQUINOVOSYL TRANSFERASE SQD2"/>
    <property type="match status" value="1"/>
</dbReference>
<protein>
    <submittedName>
        <fullName evidence="3">Glycosyl transferase family 1</fullName>
    </submittedName>
</protein>
<accession>A0A233VHT7</accession>
<evidence type="ECO:0000259" key="2">
    <source>
        <dbReference type="Pfam" id="PF13439"/>
    </source>
</evidence>
<dbReference type="InterPro" id="IPR001296">
    <property type="entry name" value="Glyco_trans_1"/>
</dbReference>
<dbReference type="SUPFAM" id="SSF53756">
    <property type="entry name" value="UDP-Glycosyltransferase/glycogen phosphorylase"/>
    <property type="match status" value="1"/>
</dbReference>
<reference evidence="4" key="1">
    <citation type="submission" date="2017-04" db="EMBL/GenBank/DDBJ databases">
        <title>Finegoldia magna isolated from orthopedic joint implant-associated infections.</title>
        <authorList>
            <person name="Bjorklund S."/>
            <person name="Bruggemann H."/>
            <person name="Jensen A."/>
            <person name="Hellmark B."/>
            <person name="Soderquist B."/>
        </authorList>
    </citation>
    <scope>NUCLEOTIDE SEQUENCE [LARGE SCALE GENOMIC DNA]</scope>
    <source>
        <strain evidence="4">12T273</strain>
    </source>
</reference>
<gene>
    <name evidence="3" type="ORF">B9N55_06215</name>
</gene>
<dbReference type="RefSeq" id="WP_094208686.1">
    <property type="nucleotide sequence ID" value="NZ_NDYE01000013.1"/>
</dbReference>
<organism evidence="3 4">
    <name type="scientific">Finegoldia magna</name>
    <name type="common">Peptostreptococcus magnus</name>
    <dbReference type="NCBI Taxonomy" id="1260"/>
    <lineage>
        <taxon>Bacteria</taxon>
        <taxon>Bacillati</taxon>
        <taxon>Bacillota</taxon>
        <taxon>Tissierellia</taxon>
        <taxon>Tissierellales</taxon>
        <taxon>Peptoniphilaceae</taxon>
        <taxon>Finegoldia</taxon>
    </lineage>
</organism>
<dbReference type="EMBL" id="NDYE01000013">
    <property type="protein sequence ID" value="OXZ31961.1"/>
    <property type="molecule type" value="Genomic_DNA"/>
</dbReference>
<comment type="caution">
    <text evidence="3">The sequence shown here is derived from an EMBL/GenBank/DDBJ whole genome shotgun (WGS) entry which is preliminary data.</text>
</comment>
<evidence type="ECO:0000259" key="1">
    <source>
        <dbReference type="Pfam" id="PF00534"/>
    </source>
</evidence>
<dbReference type="GO" id="GO:0016757">
    <property type="term" value="F:glycosyltransferase activity"/>
    <property type="evidence" value="ECO:0007669"/>
    <property type="project" value="InterPro"/>
</dbReference>
<feature type="domain" description="Glycosyl transferase family 1" evidence="1">
    <location>
        <begin position="148"/>
        <end position="302"/>
    </location>
</feature>
<feature type="domain" description="Glycosyltransferase subfamily 4-like N-terminal" evidence="2">
    <location>
        <begin position="43"/>
        <end position="140"/>
    </location>
</feature>
<sequence>MKILIYKGDYDLVKQSGVGQAIEHQEKALKLNNIDYTTDETDDYDIVHINTIMPKSKNFGRKAKKQGKKVIYYGHSTMEDFRNSFRGANLLSRLFKKWIISCYNIGDIIITPSQYSKNILEGYGINKKIYSLSNGIDLDKFKGDKDSRKRFRNKYNLKDDDKVIISVGHLMKRKGLDDFIEVARELPQYKFIWFGHTNPKLLTTQIKKAIKNKPDNVIMAGYVDQKELVDCYRGSDLFLFMTREETEGIVLLEAFASKIKVLVRDIKIYENMFTDGKEVIKAKTNDEFKNKIVNIINGKYSTVEEAYRYVKERSVQKIGEKLKSIYLKLEDGQFLVTS</sequence>
<dbReference type="InterPro" id="IPR028098">
    <property type="entry name" value="Glyco_trans_4-like_N"/>
</dbReference>
<dbReference type="Gene3D" id="3.40.50.2000">
    <property type="entry name" value="Glycogen Phosphorylase B"/>
    <property type="match status" value="2"/>
</dbReference>
<keyword evidence="3" id="KW-0808">Transferase</keyword>
<proteinExistence type="predicted"/>